<gene>
    <name evidence="3" type="ORF">FOZ61_004588</name>
</gene>
<feature type="transmembrane region" description="Helical" evidence="2">
    <location>
        <begin position="189"/>
        <end position="210"/>
    </location>
</feature>
<feature type="compositionally biased region" description="Basic and acidic residues" evidence="1">
    <location>
        <begin position="96"/>
        <end position="108"/>
    </location>
</feature>
<dbReference type="EMBL" id="JABAHT010000026">
    <property type="protein sequence ID" value="KAF4669298.1"/>
    <property type="molecule type" value="Genomic_DNA"/>
</dbReference>
<sequence>MLGLEDGLVLLQQAWDTFWQVDPGGLASYPLLPPVSVPIQLGMMPTAAPLVGAALLSGGPGGEGVDASDFFGEGPRRTSSSSDSDGVPINIATKGGRVEPMDEDEHPHHTSRGSKLNSGRPRKFLEWLPSVMACMSMFDASLLVATIRGFGIPCDVPLLAWAIVGLLLGWPATFLVYSYGREETFKGGFILELLLLAVSFCWLCAGMVWVNSSVTCIDTSPLLWWTVFVNSITSLSITSTIMFCMVVTTVRRMTVPDPSITISLQTVKALVCFGIAQLFAAVKRKKRAELCTQRILTFREARCATVLKFLVPSLSPIAELLAAAEGLASAAAYKRTIMTVCVIGMPQGPGYKLGKREATSRPRYPALFQSGVEIQRPVSNMNTARVISVKRAQNPTDLQWENSGAAQRRSDHSE</sequence>
<feature type="transmembrane region" description="Helical" evidence="2">
    <location>
        <begin position="222"/>
        <end position="250"/>
    </location>
</feature>
<dbReference type="OrthoDB" id="437043at2759"/>
<evidence type="ECO:0000313" key="3">
    <source>
        <dbReference type="EMBL" id="KAF4669298.1"/>
    </source>
</evidence>
<dbReference type="AlphaFoldDB" id="A0A7J6MCI3"/>
<organism evidence="3 4">
    <name type="scientific">Perkinsus olseni</name>
    <name type="common">Perkinsus atlanticus</name>
    <dbReference type="NCBI Taxonomy" id="32597"/>
    <lineage>
        <taxon>Eukaryota</taxon>
        <taxon>Sar</taxon>
        <taxon>Alveolata</taxon>
        <taxon>Perkinsozoa</taxon>
        <taxon>Perkinsea</taxon>
        <taxon>Perkinsida</taxon>
        <taxon>Perkinsidae</taxon>
        <taxon>Perkinsus</taxon>
    </lineage>
</organism>
<feature type="transmembrane region" description="Helical" evidence="2">
    <location>
        <begin position="262"/>
        <end position="282"/>
    </location>
</feature>
<protein>
    <submittedName>
        <fullName evidence="3">Uncharacterized protein</fullName>
    </submittedName>
</protein>
<keyword evidence="2" id="KW-0812">Transmembrane</keyword>
<evidence type="ECO:0000256" key="2">
    <source>
        <dbReference type="SAM" id="Phobius"/>
    </source>
</evidence>
<name>A0A7J6MCI3_PEROL</name>
<keyword evidence="2" id="KW-0472">Membrane</keyword>
<feature type="transmembrane region" description="Helical" evidence="2">
    <location>
        <begin position="158"/>
        <end position="177"/>
    </location>
</feature>
<accession>A0A7J6MCI3</accession>
<comment type="caution">
    <text evidence="3">The sequence shown here is derived from an EMBL/GenBank/DDBJ whole genome shotgun (WGS) entry which is preliminary data.</text>
</comment>
<reference evidence="3 4" key="1">
    <citation type="submission" date="2020-04" db="EMBL/GenBank/DDBJ databases">
        <title>Perkinsus olseni comparative genomics.</title>
        <authorList>
            <person name="Bogema D.R."/>
        </authorList>
    </citation>
    <scope>NUCLEOTIDE SEQUENCE [LARGE SCALE GENOMIC DNA]</scope>
    <source>
        <strain evidence="3">ATCC PRA-179</strain>
    </source>
</reference>
<evidence type="ECO:0000256" key="1">
    <source>
        <dbReference type="SAM" id="MobiDB-lite"/>
    </source>
</evidence>
<feature type="region of interest" description="Disordered" evidence="1">
    <location>
        <begin position="66"/>
        <end position="117"/>
    </location>
</feature>
<dbReference type="Proteomes" id="UP000570595">
    <property type="component" value="Unassembled WGS sequence"/>
</dbReference>
<keyword evidence="2" id="KW-1133">Transmembrane helix</keyword>
<evidence type="ECO:0000313" key="4">
    <source>
        <dbReference type="Proteomes" id="UP000570595"/>
    </source>
</evidence>
<proteinExistence type="predicted"/>